<dbReference type="AlphaFoldDB" id="A0A5N5XC41"/>
<sequence length="132" mass="14492">MGRQVSHGRGGAGNIFSSESHTTPRDLVTPTIKQDVYTTGRGGQGNMVVNDPQHPEIARESQDVEAPPLRVEEAPHHTGRGGAANAYIPAPEEEKRVREQEEQLRRVRTASRDRLKNAERVAGEKRSESSSS</sequence>
<keyword evidence="3" id="KW-1185">Reference proteome</keyword>
<feature type="compositionally biased region" description="Basic and acidic residues" evidence="1">
    <location>
        <begin position="53"/>
        <end position="62"/>
    </location>
</feature>
<feature type="compositionally biased region" description="Basic and acidic residues" evidence="1">
    <location>
        <begin position="92"/>
        <end position="132"/>
    </location>
</feature>
<proteinExistence type="predicted"/>
<dbReference type="Proteomes" id="UP000326565">
    <property type="component" value="Unassembled WGS sequence"/>
</dbReference>
<protein>
    <submittedName>
        <fullName evidence="2">Uncharacterized protein</fullName>
    </submittedName>
</protein>
<dbReference type="PANTHER" id="PTHR34693">
    <property type="entry name" value="PROTEIN PAR32"/>
    <property type="match status" value="1"/>
</dbReference>
<dbReference type="Pfam" id="PF12223">
    <property type="entry name" value="DUF3602"/>
    <property type="match status" value="1"/>
</dbReference>
<feature type="region of interest" description="Disordered" evidence="1">
    <location>
        <begin position="1"/>
        <end position="132"/>
    </location>
</feature>
<dbReference type="InterPro" id="IPR022024">
    <property type="entry name" value="DUF3602"/>
</dbReference>
<accession>A0A5N5XC41</accession>
<evidence type="ECO:0000313" key="2">
    <source>
        <dbReference type="EMBL" id="KAB8076932.1"/>
    </source>
</evidence>
<reference evidence="2 3" key="1">
    <citation type="submission" date="2019-04" db="EMBL/GenBank/DDBJ databases">
        <title>Friends and foes A comparative genomics study of 23 Aspergillus species from section Flavi.</title>
        <authorList>
            <consortium name="DOE Joint Genome Institute"/>
            <person name="Kjaerbolling I."/>
            <person name="Vesth T."/>
            <person name="Frisvad J.C."/>
            <person name="Nybo J.L."/>
            <person name="Theobald S."/>
            <person name="Kildgaard S."/>
            <person name="Isbrandt T."/>
            <person name="Kuo A."/>
            <person name="Sato A."/>
            <person name="Lyhne E.K."/>
            <person name="Kogle M.E."/>
            <person name="Wiebenga A."/>
            <person name="Kun R.S."/>
            <person name="Lubbers R.J."/>
            <person name="Makela M.R."/>
            <person name="Barry K."/>
            <person name="Chovatia M."/>
            <person name="Clum A."/>
            <person name="Daum C."/>
            <person name="Haridas S."/>
            <person name="He G."/>
            <person name="LaButti K."/>
            <person name="Lipzen A."/>
            <person name="Mondo S."/>
            <person name="Riley R."/>
            <person name="Salamov A."/>
            <person name="Simmons B.A."/>
            <person name="Magnuson J.K."/>
            <person name="Henrissat B."/>
            <person name="Mortensen U.H."/>
            <person name="Larsen T.O."/>
            <person name="Devries R.P."/>
            <person name="Grigoriev I.V."/>
            <person name="Machida M."/>
            <person name="Baker S.E."/>
            <person name="Andersen M.R."/>
        </authorList>
    </citation>
    <scope>NUCLEOTIDE SEQUENCE [LARGE SCALE GENOMIC DNA]</scope>
    <source>
        <strain evidence="2 3">CBS 151.66</strain>
    </source>
</reference>
<dbReference type="PANTHER" id="PTHR34693:SF1">
    <property type="entry name" value="PROTEIN PAR32"/>
    <property type="match status" value="1"/>
</dbReference>
<dbReference type="EMBL" id="ML732174">
    <property type="protein sequence ID" value="KAB8076932.1"/>
    <property type="molecule type" value="Genomic_DNA"/>
</dbReference>
<dbReference type="InterPro" id="IPR053203">
    <property type="entry name" value="Cisplatin_resist-associated"/>
</dbReference>
<dbReference type="OrthoDB" id="3063476at2759"/>
<name>A0A5N5XC41_9EURO</name>
<evidence type="ECO:0000256" key="1">
    <source>
        <dbReference type="SAM" id="MobiDB-lite"/>
    </source>
</evidence>
<gene>
    <name evidence="2" type="ORF">BDV29DRAFT_73148</name>
</gene>
<organism evidence="2 3">
    <name type="scientific">Aspergillus leporis</name>
    <dbReference type="NCBI Taxonomy" id="41062"/>
    <lineage>
        <taxon>Eukaryota</taxon>
        <taxon>Fungi</taxon>
        <taxon>Dikarya</taxon>
        <taxon>Ascomycota</taxon>
        <taxon>Pezizomycotina</taxon>
        <taxon>Eurotiomycetes</taxon>
        <taxon>Eurotiomycetidae</taxon>
        <taxon>Eurotiales</taxon>
        <taxon>Aspergillaceae</taxon>
        <taxon>Aspergillus</taxon>
        <taxon>Aspergillus subgen. Circumdati</taxon>
    </lineage>
</organism>
<evidence type="ECO:0000313" key="3">
    <source>
        <dbReference type="Proteomes" id="UP000326565"/>
    </source>
</evidence>